<dbReference type="GO" id="GO:0016887">
    <property type="term" value="F:ATP hydrolysis activity"/>
    <property type="evidence" value="ECO:0007669"/>
    <property type="project" value="InterPro"/>
</dbReference>
<dbReference type="Gene3D" id="2.70.150.10">
    <property type="entry name" value="Calcium-transporting ATPase, cytoplasmic transduction domain A"/>
    <property type="match status" value="1"/>
</dbReference>
<evidence type="ECO:0000256" key="4">
    <source>
        <dbReference type="ARBA" id="ARBA00022741"/>
    </source>
</evidence>
<dbReference type="Gene3D" id="3.40.1110.10">
    <property type="entry name" value="Calcium-transporting ATPase, cytoplasmic domain N"/>
    <property type="match status" value="2"/>
</dbReference>
<dbReference type="OrthoDB" id="3352408at2759"/>
<evidence type="ECO:0000256" key="11">
    <source>
        <dbReference type="SAM" id="Phobius"/>
    </source>
</evidence>
<organism evidence="13 14">
    <name type="scientific">Ceraceosorus guamensis</name>
    <dbReference type="NCBI Taxonomy" id="1522189"/>
    <lineage>
        <taxon>Eukaryota</taxon>
        <taxon>Fungi</taxon>
        <taxon>Dikarya</taxon>
        <taxon>Basidiomycota</taxon>
        <taxon>Ustilaginomycotina</taxon>
        <taxon>Exobasidiomycetes</taxon>
        <taxon>Ceraceosorales</taxon>
        <taxon>Ceraceosoraceae</taxon>
        <taxon>Ceraceosorus</taxon>
    </lineage>
</organism>
<dbReference type="GO" id="GO:0005388">
    <property type="term" value="F:P-type calcium transporter activity"/>
    <property type="evidence" value="ECO:0007669"/>
    <property type="project" value="TreeGrafter"/>
</dbReference>
<evidence type="ECO:0000313" key="14">
    <source>
        <dbReference type="Proteomes" id="UP000245783"/>
    </source>
</evidence>
<feature type="region of interest" description="Disordered" evidence="10">
    <location>
        <begin position="78"/>
        <end position="100"/>
    </location>
</feature>
<dbReference type="InterPro" id="IPR059000">
    <property type="entry name" value="ATPase_P-type_domA"/>
</dbReference>
<dbReference type="EMBL" id="KZ819384">
    <property type="protein sequence ID" value="PWN42098.1"/>
    <property type="molecule type" value="Genomic_DNA"/>
</dbReference>
<dbReference type="FunFam" id="2.70.150.10:FF:000028">
    <property type="entry name" value="Calcium-transporting ATPase"/>
    <property type="match status" value="1"/>
</dbReference>
<proteinExistence type="predicted"/>
<feature type="transmembrane region" description="Helical" evidence="11">
    <location>
        <begin position="367"/>
        <end position="389"/>
    </location>
</feature>
<feature type="transmembrane region" description="Helical" evidence="11">
    <location>
        <begin position="141"/>
        <end position="158"/>
    </location>
</feature>
<dbReference type="FunCoup" id="A0A316VYW9">
    <property type="interactions" value="289"/>
</dbReference>
<keyword evidence="3" id="KW-0479">Metal-binding</keyword>
<evidence type="ECO:0000256" key="2">
    <source>
        <dbReference type="ARBA" id="ARBA00022692"/>
    </source>
</evidence>
<dbReference type="Pfam" id="PF00690">
    <property type="entry name" value="Cation_ATPase_N"/>
    <property type="match status" value="1"/>
</dbReference>
<keyword evidence="7" id="KW-1278">Translocase</keyword>
<dbReference type="InterPro" id="IPR023298">
    <property type="entry name" value="ATPase_P-typ_TM_dom_sf"/>
</dbReference>
<evidence type="ECO:0000256" key="5">
    <source>
        <dbReference type="ARBA" id="ARBA00022840"/>
    </source>
</evidence>
<evidence type="ECO:0000256" key="1">
    <source>
        <dbReference type="ARBA" id="ARBA00004127"/>
    </source>
</evidence>
<evidence type="ECO:0000259" key="12">
    <source>
        <dbReference type="SMART" id="SM00831"/>
    </source>
</evidence>
<dbReference type="SUPFAM" id="SSF81660">
    <property type="entry name" value="Metal cation-transporting ATPase, ATP-binding domain N"/>
    <property type="match status" value="1"/>
</dbReference>
<dbReference type="Gene3D" id="1.20.1110.10">
    <property type="entry name" value="Calcium-transporting ATPase, transmembrane domain"/>
    <property type="match status" value="2"/>
</dbReference>
<dbReference type="Pfam" id="PF00689">
    <property type="entry name" value="Cation_ATPase_C"/>
    <property type="match status" value="1"/>
</dbReference>
<evidence type="ECO:0000313" key="13">
    <source>
        <dbReference type="EMBL" id="PWN42098.1"/>
    </source>
</evidence>
<dbReference type="Gene3D" id="3.40.50.1000">
    <property type="entry name" value="HAD superfamily/HAD-like"/>
    <property type="match status" value="1"/>
</dbReference>
<dbReference type="Proteomes" id="UP000245783">
    <property type="component" value="Unassembled WGS sequence"/>
</dbReference>
<dbReference type="PRINTS" id="PR00121">
    <property type="entry name" value="NAKATPASE"/>
</dbReference>
<evidence type="ECO:0000256" key="6">
    <source>
        <dbReference type="ARBA" id="ARBA00022842"/>
    </source>
</evidence>
<dbReference type="InterPro" id="IPR001757">
    <property type="entry name" value="P_typ_ATPase"/>
</dbReference>
<dbReference type="GO" id="GO:0006874">
    <property type="term" value="P:intracellular calcium ion homeostasis"/>
    <property type="evidence" value="ECO:0007669"/>
    <property type="project" value="TreeGrafter"/>
</dbReference>
<dbReference type="InterPro" id="IPR036412">
    <property type="entry name" value="HAD-like_sf"/>
</dbReference>
<keyword evidence="6" id="KW-0460">Magnesium</keyword>
<dbReference type="SUPFAM" id="SSF81653">
    <property type="entry name" value="Calcium ATPase, transduction domain A"/>
    <property type="match status" value="1"/>
</dbReference>
<dbReference type="SMART" id="SM00831">
    <property type="entry name" value="Cation_ATPase_N"/>
    <property type="match status" value="1"/>
</dbReference>
<gene>
    <name evidence="13" type="ORF">IE81DRAFT_290942</name>
</gene>
<evidence type="ECO:0000256" key="8">
    <source>
        <dbReference type="ARBA" id="ARBA00022989"/>
    </source>
</evidence>
<dbReference type="PANTHER" id="PTHR24093:SF369">
    <property type="entry name" value="CALCIUM-TRANSPORTING ATPASE"/>
    <property type="match status" value="1"/>
</dbReference>
<feature type="transmembrane region" description="Helical" evidence="11">
    <location>
        <begin position="409"/>
        <end position="436"/>
    </location>
</feature>
<feature type="transmembrane region" description="Helical" evidence="11">
    <location>
        <begin position="1047"/>
        <end position="1066"/>
    </location>
</feature>
<dbReference type="GeneID" id="37033745"/>
<dbReference type="SFLD" id="SFLDS00003">
    <property type="entry name" value="Haloacid_Dehalogenase"/>
    <property type="match status" value="1"/>
</dbReference>
<feature type="transmembrane region" description="Helical" evidence="11">
    <location>
        <begin position="1120"/>
        <end position="1140"/>
    </location>
</feature>
<dbReference type="InterPro" id="IPR023299">
    <property type="entry name" value="ATPase_P-typ_cyto_dom_N"/>
</dbReference>
<feature type="region of interest" description="Disordered" evidence="10">
    <location>
        <begin position="1274"/>
        <end position="1296"/>
    </location>
</feature>
<protein>
    <submittedName>
        <fullName evidence="13">Calcium-translocating P-type ATPase</fullName>
    </submittedName>
</protein>
<comment type="subcellular location">
    <subcellularLocation>
        <location evidence="1">Endomembrane system</location>
        <topology evidence="1">Multi-pass membrane protein</topology>
    </subcellularLocation>
</comment>
<reference evidence="13 14" key="1">
    <citation type="journal article" date="2018" name="Mol. Biol. Evol.">
        <title>Broad Genomic Sampling Reveals a Smut Pathogenic Ancestry of the Fungal Clade Ustilaginomycotina.</title>
        <authorList>
            <person name="Kijpornyongpan T."/>
            <person name="Mondo S.J."/>
            <person name="Barry K."/>
            <person name="Sandor L."/>
            <person name="Lee J."/>
            <person name="Lipzen A."/>
            <person name="Pangilinan J."/>
            <person name="LaButti K."/>
            <person name="Hainaut M."/>
            <person name="Henrissat B."/>
            <person name="Grigoriev I.V."/>
            <person name="Spatafora J.W."/>
            <person name="Aime M.C."/>
        </authorList>
    </citation>
    <scope>NUCLEOTIDE SEQUENCE [LARGE SCALE GENOMIC DNA]</scope>
    <source>
        <strain evidence="13 14">MCA 4658</strain>
    </source>
</reference>
<dbReference type="NCBIfam" id="TIGR01494">
    <property type="entry name" value="ATPase_P-type"/>
    <property type="match status" value="2"/>
</dbReference>
<dbReference type="InParanoid" id="A0A316VYW9"/>
<dbReference type="GO" id="GO:0005886">
    <property type="term" value="C:plasma membrane"/>
    <property type="evidence" value="ECO:0007669"/>
    <property type="project" value="TreeGrafter"/>
</dbReference>
<feature type="transmembrane region" description="Helical" evidence="11">
    <location>
        <begin position="1086"/>
        <end position="1108"/>
    </location>
</feature>
<keyword evidence="14" id="KW-1185">Reference proteome</keyword>
<sequence length="1296" mass="140990">MTRAGRRKAAAAAIEAEKQRQYVMDPAPFPHRPIELGELVDPKSIKKLRDLGGIQGLLNALGTDEHAGLDTGAGIKHAEQSDDVEAAAATETSNKREQRKPADFVHATLEDRQRVYGHNVIPQKKSKSLLLLMWLTLQDKILIVLCIAAAVSLALGLYTDFGADREQVACLDPPPGSSTCDAPQIDWVEGVAILIAVAIVDIVGSVNDYQKELQFKKLNAKKEERDVKVIRGGRPALMSIHDVVVGDVLQIEPGEIMPADGVLLRGHNIKCDESGATGESDLIRKVPYDEALKDLEAQEAASATGANQKLLKRDCFLISGTRVIEGAGEYVVIAVGPSSFNGKLMMALRTEAEETPLQAKLNRLAEIIAYAGSAAGLLLFIALMIRFFVNFKKHPERTGDERGKEFIDILIIAVTVVVVAVPEGLPLATTLALAFATKRMTKQNLLVRVLGACETMANASVICTDKTGTLTQNEMSIVAGSVGVHLKFAYNLEENKGRIEGDTPTKPSQHEKMASKSSLTRREGRQDWAIDQHELSSVVKGSLRELFNNAITVNSTAFEEDPKSSDGDAVDAPAAVAKLASRFGFLRRLLPSKKTSADEATKVAGFVGSKTETAMLKMAKELGWEDYRSARARNQVVTNFPFSSERKAMAVVVKKPEGGYRLYVKGASEVLSKLCDRHIVVPDPDSQESEQGIIQTSAFNEEARENVAKTIIFYANQMLRTIAICYRDFDDEQWPPRDAEVDEDGTVKYRYLAQDLTLISVVGIEDPLRPGVRSAVAKCAEAGVQVKMCTGDNALTARSIGTQCGIYLPGTILIEGPALRKLTDAQLEELAPRISVLARASPLDKERLVGALQRLGQVVGVSGDGSNDAPALKMANVGFSMGIAGTEVAKEASDIVLMDDNFASMVSAIMWGRCVNDAVRRFLQFQLTVNVGAVLITFISAVASDEEAGVLGAVQLLWLNLIMDTLAALALATDPASPELLKRKPDKRSAPLITVDMWKQVLGQAIYQIILVLVLHFRGNDLLNLNSVFENETDPLRIEALATRNTLYLNSVIFNTFVWCTLFNMVSARSLTRELNFFKGLQRNHWFGAIMVVEVGLQTLITFVGGAAFGIQKGLDGRGWAISIVAGLVTWPLATLLRLLPTAPLEKIAIRLGVYPDSNALPTVKGTTLEEQEKAAREYGEPMGNLAERLNAFTRIRGGRSRLVRLSWKSKSRRMRDADVHPQTLMALVPAIVTASIGAGWRPTNPPNASLADPAVGDPSVSSWQLYQGAIQMHPETDRNDPFLNTVGAKPDDKQQ</sequence>
<evidence type="ECO:0000256" key="3">
    <source>
        <dbReference type="ARBA" id="ARBA00022723"/>
    </source>
</evidence>
<feature type="region of interest" description="Disordered" evidence="10">
    <location>
        <begin position="497"/>
        <end position="525"/>
    </location>
</feature>
<dbReference type="RefSeq" id="XP_025369258.1">
    <property type="nucleotide sequence ID" value="XM_025511875.1"/>
</dbReference>
<dbReference type="GO" id="GO:0005524">
    <property type="term" value="F:ATP binding"/>
    <property type="evidence" value="ECO:0007669"/>
    <property type="project" value="UniProtKB-KW"/>
</dbReference>
<keyword evidence="5" id="KW-0067">ATP-binding</keyword>
<keyword evidence="9 11" id="KW-0472">Membrane</keyword>
<feature type="transmembrane region" description="Helical" evidence="11">
    <location>
        <begin position="187"/>
        <end position="207"/>
    </location>
</feature>
<dbReference type="GO" id="GO:0046872">
    <property type="term" value="F:metal ion binding"/>
    <property type="evidence" value="ECO:0007669"/>
    <property type="project" value="UniProtKB-KW"/>
</dbReference>
<dbReference type="GO" id="GO:0012505">
    <property type="term" value="C:endomembrane system"/>
    <property type="evidence" value="ECO:0007669"/>
    <property type="project" value="UniProtKB-SubCell"/>
</dbReference>
<dbReference type="PROSITE" id="PS00154">
    <property type="entry name" value="ATPASE_E1_E2"/>
    <property type="match status" value="1"/>
</dbReference>
<accession>A0A316VYW9</accession>
<evidence type="ECO:0000256" key="10">
    <source>
        <dbReference type="SAM" id="MobiDB-lite"/>
    </source>
</evidence>
<keyword evidence="8 11" id="KW-1133">Transmembrane helix</keyword>
<evidence type="ECO:0000256" key="9">
    <source>
        <dbReference type="ARBA" id="ARBA00023136"/>
    </source>
</evidence>
<evidence type="ECO:0000256" key="7">
    <source>
        <dbReference type="ARBA" id="ARBA00022967"/>
    </source>
</evidence>
<dbReference type="PRINTS" id="PR00119">
    <property type="entry name" value="CATATPASE"/>
</dbReference>
<name>A0A316VYW9_9BASI</name>
<keyword evidence="2 11" id="KW-0812">Transmembrane</keyword>
<dbReference type="SFLD" id="SFLDG00002">
    <property type="entry name" value="C1.7:_P-type_atpase_like"/>
    <property type="match status" value="1"/>
</dbReference>
<dbReference type="InterPro" id="IPR023214">
    <property type="entry name" value="HAD_sf"/>
</dbReference>
<dbReference type="InterPro" id="IPR044492">
    <property type="entry name" value="P_typ_ATPase_HD_dom"/>
</dbReference>
<dbReference type="SUPFAM" id="SSF56784">
    <property type="entry name" value="HAD-like"/>
    <property type="match status" value="1"/>
</dbReference>
<keyword evidence="4" id="KW-0547">Nucleotide-binding</keyword>
<dbReference type="STRING" id="1522189.A0A316VYW9"/>
<dbReference type="SUPFAM" id="SSF81665">
    <property type="entry name" value="Calcium ATPase, transmembrane domain M"/>
    <property type="match status" value="1"/>
</dbReference>
<feature type="domain" description="Cation-transporting P-type ATPase N-terminal" evidence="12">
    <location>
        <begin position="50"/>
        <end position="157"/>
    </location>
</feature>
<dbReference type="Pfam" id="PF00122">
    <property type="entry name" value="E1-E2_ATPase"/>
    <property type="match status" value="1"/>
</dbReference>
<dbReference type="InterPro" id="IPR004014">
    <property type="entry name" value="ATPase_P-typ_cation-transptr_N"/>
</dbReference>
<dbReference type="InterPro" id="IPR006068">
    <property type="entry name" value="ATPase_P-typ_cation-transptr_C"/>
</dbReference>
<dbReference type="InterPro" id="IPR008250">
    <property type="entry name" value="ATPase_P-typ_transduc_dom_A_sf"/>
</dbReference>
<dbReference type="InterPro" id="IPR018303">
    <property type="entry name" value="ATPase_P-typ_P_site"/>
</dbReference>
<dbReference type="Pfam" id="PF13246">
    <property type="entry name" value="Cation_ATPase"/>
    <property type="match status" value="1"/>
</dbReference>
<dbReference type="PANTHER" id="PTHR24093">
    <property type="entry name" value="CATION TRANSPORTING ATPASE"/>
    <property type="match status" value="1"/>
</dbReference>
<dbReference type="SFLD" id="SFLDF00027">
    <property type="entry name" value="p-type_atpase"/>
    <property type="match status" value="1"/>
</dbReference>